<evidence type="ECO:0000313" key="9">
    <source>
        <dbReference type="Proteomes" id="UP000182983"/>
    </source>
</evidence>
<dbReference type="PIRSF" id="PIRSF006439">
    <property type="entry name" value="Indolepyruvate_ferr_oxidored"/>
    <property type="match status" value="1"/>
</dbReference>
<dbReference type="InterPro" id="IPR045025">
    <property type="entry name" value="HACL1-like"/>
</dbReference>
<dbReference type="FunFam" id="3.40.50.970:FF:000039">
    <property type="entry name" value="Indolepyruvate oxidoreductase subunit IorA"/>
    <property type="match status" value="1"/>
</dbReference>
<dbReference type="Pfam" id="PF02775">
    <property type="entry name" value="TPP_enzyme_C"/>
    <property type="match status" value="1"/>
</dbReference>
<keyword evidence="5 6" id="KW-0004">4Fe-4S</keyword>
<dbReference type="InterPro" id="IPR002880">
    <property type="entry name" value="Pyrv_Fd/Flavodoxin_OxRdtase_N"/>
</dbReference>
<name>A0A1H6HF24_MAGFU</name>
<proteinExistence type="predicted"/>
<feature type="binding site" evidence="6">
    <location>
        <position position="599"/>
    </location>
    <ligand>
        <name>[4Fe-4S] cluster</name>
        <dbReference type="ChEBI" id="CHEBI:49883"/>
        <label>2</label>
    </ligand>
</feature>
<comment type="function">
    <text evidence="5">Catalyzes the ferredoxin-dependent oxidative decarboxylation of arylpyruvates.</text>
</comment>
<organism evidence="8 9">
    <name type="scientific">Magnetospirillum fulvum</name>
    <name type="common">Rhodospirillum fulvum</name>
    <dbReference type="NCBI Taxonomy" id="1082"/>
    <lineage>
        <taxon>Bacteria</taxon>
        <taxon>Pseudomonadati</taxon>
        <taxon>Pseudomonadota</taxon>
        <taxon>Alphaproteobacteria</taxon>
        <taxon>Rhodospirillales</taxon>
        <taxon>Rhodospirillaceae</taxon>
        <taxon>Magnetospirillum</taxon>
    </lineage>
</organism>
<feature type="domain" description="4Fe-4S ferredoxin-type" evidence="7">
    <location>
        <begin position="584"/>
        <end position="613"/>
    </location>
</feature>
<dbReference type="OrthoDB" id="9804603at2"/>
<dbReference type="InterPro" id="IPR011766">
    <property type="entry name" value="TPP_enzyme_TPP-bd"/>
</dbReference>
<feature type="binding site" evidence="6">
    <location>
        <position position="603"/>
    </location>
    <ligand>
        <name>[4Fe-4S] cluster</name>
        <dbReference type="ChEBI" id="CHEBI:49883"/>
        <label>1</label>
    </ligand>
</feature>
<keyword evidence="5" id="KW-0813">Transport</keyword>
<dbReference type="PANTHER" id="PTHR43710:SF7">
    <property type="entry name" value="INDOLEPYRUVATE OXIDOREDUCTASE SUBUNIT IORA"/>
    <property type="match status" value="1"/>
</dbReference>
<evidence type="ECO:0000256" key="2">
    <source>
        <dbReference type="ARBA" id="ARBA00023002"/>
    </source>
</evidence>
<dbReference type="Gene3D" id="3.30.70.3270">
    <property type="match status" value="1"/>
</dbReference>
<evidence type="ECO:0000256" key="6">
    <source>
        <dbReference type="PIRSR" id="PIRSR006439-50"/>
    </source>
</evidence>
<dbReference type="InterPro" id="IPR017900">
    <property type="entry name" value="4Fe4S_Fe_S_CS"/>
</dbReference>
<keyword evidence="8" id="KW-0670">Pyruvate</keyword>
<keyword evidence="4 5" id="KW-0411">Iron-sulfur</keyword>
<protein>
    <recommendedName>
        <fullName evidence="5">Indolepyruvate oxidoreductase subunit IorA</fullName>
        <shortName evidence="5">IOR</shortName>
        <ecNumber evidence="5">1.2.7.8</ecNumber>
    </recommendedName>
    <alternativeName>
        <fullName evidence="5">Indolepyruvate ferredoxin oxidoreductase subunit alpha</fullName>
    </alternativeName>
</protein>
<comment type="catalytic activity">
    <reaction evidence="5">
        <text>indole-3-pyruvate + 2 oxidized [2Fe-2S]-[ferredoxin] + CoA = (indol-3-yl)acetyl-CoA + 2 reduced [2Fe-2S]-[ferredoxin] + CO2 + H(+)</text>
        <dbReference type="Rhea" id="RHEA:12645"/>
        <dbReference type="Rhea" id="RHEA-COMP:10000"/>
        <dbReference type="Rhea" id="RHEA-COMP:10001"/>
        <dbReference type="ChEBI" id="CHEBI:15378"/>
        <dbReference type="ChEBI" id="CHEBI:16526"/>
        <dbReference type="ChEBI" id="CHEBI:17640"/>
        <dbReference type="ChEBI" id="CHEBI:33737"/>
        <dbReference type="ChEBI" id="CHEBI:33738"/>
        <dbReference type="ChEBI" id="CHEBI:57271"/>
        <dbReference type="ChEBI" id="CHEBI:57287"/>
        <dbReference type="EC" id="1.2.7.8"/>
    </reaction>
</comment>
<comment type="cofactor">
    <cofactor evidence="5 6">
        <name>[4Fe-4S] cluster</name>
        <dbReference type="ChEBI" id="CHEBI:49883"/>
    </cofactor>
    <text evidence="5 6">Binds 2 [4Fe-4S] clusters. In this family the first cluster has a non-standard and varying [4Fe-4S] binding motif CX(2)CX(2)CX(4-5)CP.</text>
</comment>
<evidence type="ECO:0000256" key="3">
    <source>
        <dbReference type="ARBA" id="ARBA00023004"/>
    </source>
</evidence>
<keyword evidence="9" id="KW-1185">Reference proteome</keyword>
<gene>
    <name evidence="8" type="ORF">SAMN04244559_01308</name>
</gene>
<dbReference type="Pfam" id="PF01855">
    <property type="entry name" value="POR_N"/>
    <property type="match status" value="1"/>
</dbReference>
<dbReference type="Proteomes" id="UP000182983">
    <property type="component" value="Unassembled WGS sequence"/>
</dbReference>
<feature type="domain" description="4Fe-4S ferredoxin-type" evidence="7">
    <location>
        <begin position="542"/>
        <end position="572"/>
    </location>
</feature>
<feature type="binding site" evidence="6">
    <location>
        <position position="596"/>
    </location>
    <ligand>
        <name>[4Fe-4S] cluster</name>
        <dbReference type="ChEBI" id="CHEBI:49883"/>
        <label>2</label>
    </ligand>
</feature>
<dbReference type="RefSeq" id="WP_074766716.1">
    <property type="nucleotide sequence ID" value="NZ_FNWO01000004.1"/>
</dbReference>
<accession>A0A1H6HF24</accession>
<dbReference type="PROSITE" id="PS00198">
    <property type="entry name" value="4FE4S_FER_1"/>
    <property type="match status" value="1"/>
</dbReference>
<dbReference type="CDD" id="cd02008">
    <property type="entry name" value="TPP_IOR_alpha"/>
    <property type="match status" value="1"/>
</dbReference>
<feature type="binding site" evidence="6">
    <location>
        <position position="562"/>
    </location>
    <ligand>
        <name>[4Fe-4S] cluster</name>
        <dbReference type="ChEBI" id="CHEBI:49883"/>
        <label>2</label>
    </ligand>
</feature>
<dbReference type="GO" id="GO:0043805">
    <property type="term" value="F:indolepyruvate ferredoxin oxidoreductase activity"/>
    <property type="evidence" value="ECO:0007669"/>
    <property type="project" value="UniProtKB-UniRule"/>
</dbReference>
<dbReference type="AlphaFoldDB" id="A0A1H6HF24"/>
<feature type="binding site" evidence="6">
    <location>
        <position position="551"/>
    </location>
    <ligand>
        <name>[4Fe-4S] cluster</name>
        <dbReference type="ChEBI" id="CHEBI:49883"/>
        <label>1</label>
    </ligand>
</feature>
<dbReference type="Pfam" id="PF13237">
    <property type="entry name" value="Fer4_10"/>
    <property type="match status" value="1"/>
</dbReference>
<dbReference type="InterPro" id="IPR017721">
    <property type="entry name" value="IorA"/>
</dbReference>
<dbReference type="GO" id="GO:0046872">
    <property type="term" value="F:metal ion binding"/>
    <property type="evidence" value="ECO:0007669"/>
    <property type="project" value="UniProtKB-UniRule"/>
</dbReference>
<reference evidence="9" key="1">
    <citation type="submission" date="2016-10" db="EMBL/GenBank/DDBJ databases">
        <authorList>
            <person name="Varghese N."/>
            <person name="Submissions S."/>
        </authorList>
    </citation>
    <scope>NUCLEOTIDE SEQUENCE [LARGE SCALE GENOMIC DNA]</scope>
    <source>
        <strain evidence="9">DSM 13234</strain>
    </source>
</reference>
<evidence type="ECO:0000313" key="8">
    <source>
        <dbReference type="EMBL" id="SEH32738.1"/>
    </source>
</evidence>
<dbReference type="PANTHER" id="PTHR43710">
    <property type="entry name" value="2-HYDROXYACYL-COA LYASE"/>
    <property type="match status" value="1"/>
</dbReference>
<evidence type="ECO:0000256" key="5">
    <source>
        <dbReference type="PIRNR" id="PIRNR006439"/>
    </source>
</evidence>
<dbReference type="SUPFAM" id="SSF54862">
    <property type="entry name" value="4Fe-4S ferredoxins"/>
    <property type="match status" value="1"/>
</dbReference>
<feature type="binding site" evidence="6">
    <location>
        <position position="554"/>
    </location>
    <ligand>
        <name>[4Fe-4S] cluster</name>
        <dbReference type="ChEBI" id="CHEBI:49883"/>
        <label>1</label>
    </ligand>
</feature>
<evidence type="ECO:0000259" key="7">
    <source>
        <dbReference type="PROSITE" id="PS51379"/>
    </source>
</evidence>
<keyword evidence="2 5" id="KW-0560">Oxidoreductase</keyword>
<dbReference type="GO" id="GO:0044281">
    <property type="term" value="P:small molecule metabolic process"/>
    <property type="evidence" value="ECO:0007669"/>
    <property type="project" value="UniProtKB-ARBA"/>
</dbReference>
<dbReference type="CDD" id="cd07034">
    <property type="entry name" value="TPP_PYR_PFOR_IOR-alpha_like"/>
    <property type="match status" value="1"/>
</dbReference>
<dbReference type="InterPro" id="IPR017896">
    <property type="entry name" value="4Fe4S_Fe-S-bd"/>
</dbReference>
<feature type="binding site" evidence="6">
    <location>
        <position position="557"/>
    </location>
    <ligand>
        <name>[4Fe-4S] cluster</name>
        <dbReference type="ChEBI" id="CHEBI:49883"/>
        <label>1</label>
    </ligand>
</feature>
<evidence type="ECO:0000256" key="4">
    <source>
        <dbReference type="ARBA" id="ARBA00023014"/>
    </source>
</evidence>
<dbReference type="EMBL" id="FNWO01000004">
    <property type="protein sequence ID" value="SEH32738.1"/>
    <property type="molecule type" value="Genomic_DNA"/>
</dbReference>
<keyword evidence="3 5" id="KW-0408">Iron</keyword>
<dbReference type="GO" id="GO:0030976">
    <property type="term" value="F:thiamine pyrophosphate binding"/>
    <property type="evidence" value="ECO:0007669"/>
    <property type="project" value="InterPro"/>
</dbReference>
<dbReference type="InterPro" id="IPR029061">
    <property type="entry name" value="THDP-binding"/>
</dbReference>
<evidence type="ECO:0000256" key="1">
    <source>
        <dbReference type="ARBA" id="ARBA00022723"/>
    </source>
</evidence>
<keyword evidence="1 5" id="KW-0479">Metal-binding</keyword>
<feature type="binding site" evidence="6">
    <location>
        <position position="593"/>
    </location>
    <ligand>
        <name>[4Fe-4S] cluster</name>
        <dbReference type="ChEBI" id="CHEBI:49883"/>
        <label>2</label>
    </ligand>
</feature>
<sequence length="619" mass="66381">MSAAVQAQPHARLLLSGNDAIARGVWEAGARIASAYPGTPSTEILESLALYPDLYAEWSVNEKVALEVAIGGSMSGARSFCAMKHVGLNVASDALMTITVAGVVGGLVIAVADDVGMSSSQNEQDSRYWGRFAHLPILEPADSQEAYEMVKYAFELSEACNTPVLLRLTTRVCHVKAVVEVGERVVHDITGFASDPRRWVMTPANAKGQIPAQIARETKLLALAESSPLNRMEDGKDRRIGFVTSGPAYMHVRECFPDSPVLKLGFTYPVPVGLVEKMASRVAHLVVVEETEPLMENELKAAGLSRIHGKDLLPRLGELTPNVLIPAIHGLVGEPLPKGSVYPKIDPFPRPPTMCPACPHMGVYYSLSRLRKQVQISGDIGCYTLGAGHPWNALDTTISMGASMGIALGMDKARSAETKDKSVVAVIGDSTFLHMGMQGLLDIVYNRGNVTAIILDNRTTGMTGGQNHPGTGKSLTGDEAPRIDFAKLVEALGVAPERIRTVDPYLLPVVYKTIKEEIAVPAPSVIITTRPCVLSEFFDRQPPLKVIDESCTGCGNCIKVGCPAITVKRTETRTRADGSTHDLKFTTIDTAMCTGCRMCVESCGPKAIVPAQPTAVAQQ</sequence>
<keyword evidence="5" id="KW-0249">Electron transport</keyword>
<dbReference type="EC" id="1.2.7.8" evidence="5"/>
<dbReference type="GO" id="GO:0051539">
    <property type="term" value="F:4 iron, 4 sulfur cluster binding"/>
    <property type="evidence" value="ECO:0007669"/>
    <property type="project" value="UniProtKB-UniRule"/>
</dbReference>
<dbReference type="PROSITE" id="PS51379">
    <property type="entry name" value="4FE4S_FER_2"/>
    <property type="match status" value="2"/>
</dbReference>
<dbReference type="Gene3D" id="3.40.50.970">
    <property type="match status" value="2"/>
</dbReference>
<dbReference type="SUPFAM" id="SSF52518">
    <property type="entry name" value="Thiamin diphosphate-binding fold (THDP-binding)"/>
    <property type="match status" value="2"/>
</dbReference>